<proteinExistence type="predicted"/>
<sequence>MDLLCIPVAPRINSRARVSPGTRVIPVSSTGRVTTS</sequence>
<dbReference type="EMBL" id="GBXM01045064">
    <property type="protein sequence ID" value="JAH63513.1"/>
    <property type="molecule type" value="Transcribed_RNA"/>
</dbReference>
<dbReference type="AlphaFoldDB" id="A0A0E9UEY3"/>
<protein>
    <submittedName>
        <fullName evidence="1">Uncharacterized protein</fullName>
    </submittedName>
</protein>
<evidence type="ECO:0000313" key="1">
    <source>
        <dbReference type="EMBL" id="JAH63513.1"/>
    </source>
</evidence>
<organism evidence="1">
    <name type="scientific">Anguilla anguilla</name>
    <name type="common">European freshwater eel</name>
    <name type="synonym">Muraena anguilla</name>
    <dbReference type="NCBI Taxonomy" id="7936"/>
    <lineage>
        <taxon>Eukaryota</taxon>
        <taxon>Metazoa</taxon>
        <taxon>Chordata</taxon>
        <taxon>Craniata</taxon>
        <taxon>Vertebrata</taxon>
        <taxon>Euteleostomi</taxon>
        <taxon>Actinopterygii</taxon>
        <taxon>Neopterygii</taxon>
        <taxon>Teleostei</taxon>
        <taxon>Anguilliformes</taxon>
        <taxon>Anguillidae</taxon>
        <taxon>Anguilla</taxon>
    </lineage>
</organism>
<reference evidence="1" key="2">
    <citation type="journal article" date="2015" name="Fish Shellfish Immunol.">
        <title>Early steps in the European eel (Anguilla anguilla)-Vibrio vulnificus interaction in the gills: Role of the RtxA13 toxin.</title>
        <authorList>
            <person name="Callol A."/>
            <person name="Pajuelo D."/>
            <person name="Ebbesson L."/>
            <person name="Teles M."/>
            <person name="MacKenzie S."/>
            <person name="Amaro C."/>
        </authorList>
    </citation>
    <scope>NUCLEOTIDE SEQUENCE</scope>
</reference>
<reference evidence="1" key="1">
    <citation type="submission" date="2014-11" db="EMBL/GenBank/DDBJ databases">
        <authorList>
            <person name="Amaro Gonzalez C."/>
        </authorList>
    </citation>
    <scope>NUCLEOTIDE SEQUENCE</scope>
</reference>
<name>A0A0E9UEY3_ANGAN</name>
<accession>A0A0E9UEY3</accession>